<dbReference type="Proteomes" id="UP000509241">
    <property type="component" value="Chromosome"/>
</dbReference>
<feature type="region of interest" description="Disordered" evidence="1">
    <location>
        <begin position="1"/>
        <end position="51"/>
    </location>
</feature>
<feature type="compositionally biased region" description="Basic and acidic residues" evidence="1">
    <location>
        <begin position="26"/>
        <end position="51"/>
    </location>
</feature>
<evidence type="ECO:0000313" key="3">
    <source>
        <dbReference type="Proteomes" id="UP000509241"/>
    </source>
</evidence>
<reference evidence="2 3" key="1">
    <citation type="submission" date="2020-07" db="EMBL/GenBank/DDBJ databases">
        <authorList>
            <person name="Cui H."/>
        </authorList>
    </citation>
    <scope>NUCLEOTIDE SEQUENCE [LARGE SCALE GENOMIC DNA]</scope>
    <source>
        <strain evidence="2 3">YPL8</strain>
    </source>
</reference>
<proteinExistence type="predicted"/>
<dbReference type="GeneID" id="56033306"/>
<accession>A0A7D5GK13</accession>
<dbReference type="AlphaFoldDB" id="A0A7D5GK13"/>
<dbReference type="KEGG" id="haly:HYG82_08405"/>
<dbReference type="EMBL" id="CP058601">
    <property type="protein sequence ID" value="QLG48870.1"/>
    <property type="molecule type" value="Genomic_DNA"/>
</dbReference>
<protein>
    <submittedName>
        <fullName evidence="2">Uncharacterized protein</fullName>
    </submittedName>
</protein>
<sequence length="51" mass="5673">MTAEPTRSSIGVERRASEPDSSVEQRASEPDSSVERRASEPTDDRLTQVIR</sequence>
<gene>
    <name evidence="2" type="ORF">HYG82_08405</name>
</gene>
<evidence type="ECO:0000256" key="1">
    <source>
        <dbReference type="SAM" id="MobiDB-lite"/>
    </source>
</evidence>
<keyword evidence="3" id="KW-1185">Reference proteome</keyword>
<evidence type="ECO:0000313" key="2">
    <source>
        <dbReference type="EMBL" id="QLG48870.1"/>
    </source>
</evidence>
<organism evidence="2 3">
    <name type="scientific">Natrinema halophilum</name>
    <dbReference type="NCBI Taxonomy" id="1699371"/>
    <lineage>
        <taxon>Archaea</taxon>
        <taxon>Methanobacteriati</taxon>
        <taxon>Methanobacteriota</taxon>
        <taxon>Stenosarchaea group</taxon>
        <taxon>Halobacteria</taxon>
        <taxon>Halobacteriales</taxon>
        <taxon>Natrialbaceae</taxon>
        <taxon>Natrinema</taxon>
    </lineage>
</organism>
<dbReference type="RefSeq" id="WP_179260606.1">
    <property type="nucleotide sequence ID" value="NZ_CP058601.1"/>
</dbReference>
<name>A0A7D5GK13_9EURY</name>